<evidence type="ECO:0008006" key="3">
    <source>
        <dbReference type="Google" id="ProtNLM"/>
    </source>
</evidence>
<dbReference type="STRING" id="180498.A0A067KN10"/>
<evidence type="ECO:0000313" key="2">
    <source>
        <dbReference type="Proteomes" id="UP000027138"/>
    </source>
</evidence>
<evidence type="ECO:0000313" key="1">
    <source>
        <dbReference type="EMBL" id="KDP36383.1"/>
    </source>
</evidence>
<organism evidence="1 2">
    <name type="scientific">Jatropha curcas</name>
    <name type="common">Barbados nut</name>
    <dbReference type="NCBI Taxonomy" id="180498"/>
    <lineage>
        <taxon>Eukaryota</taxon>
        <taxon>Viridiplantae</taxon>
        <taxon>Streptophyta</taxon>
        <taxon>Embryophyta</taxon>
        <taxon>Tracheophyta</taxon>
        <taxon>Spermatophyta</taxon>
        <taxon>Magnoliopsida</taxon>
        <taxon>eudicotyledons</taxon>
        <taxon>Gunneridae</taxon>
        <taxon>Pentapetalae</taxon>
        <taxon>rosids</taxon>
        <taxon>fabids</taxon>
        <taxon>Malpighiales</taxon>
        <taxon>Euphorbiaceae</taxon>
        <taxon>Crotonoideae</taxon>
        <taxon>Jatropheae</taxon>
        <taxon>Jatropha</taxon>
    </lineage>
</organism>
<dbReference type="InterPro" id="IPR036378">
    <property type="entry name" value="FAS1_dom_sf"/>
</dbReference>
<proteinExistence type="predicted"/>
<accession>A0A067KN10</accession>
<dbReference type="EMBL" id="KK914437">
    <property type="protein sequence ID" value="KDP36383.1"/>
    <property type="molecule type" value="Genomic_DNA"/>
</dbReference>
<gene>
    <name evidence="1" type="ORF">JCGZ_08652</name>
</gene>
<dbReference type="PANTHER" id="PTHR33985:SF19">
    <property type="entry name" value="FASCICLIN-LIKE ARABINOGALACTAN PROTEIN 21"/>
    <property type="match status" value="1"/>
</dbReference>
<dbReference type="Proteomes" id="UP000027138">
    <property type="component" value="Unassembled WGS sequence"/>
</dbReference>
<protein>
    <recommendedName>
        <fullName evidence="3">FAS1 domain-containing protein</fullName>
    </recommendedName>
</protein>
<keyword evidence="2" id="KW-1185">Reference proteome</keyword>
<dbReference type="Gene3D" id="2.30.180.10">
    <property type="entry name" value="FAS1 domain"/>
    <property type="match status" value="1"/>
</dbReference>
<name>A0A067KN10_JATCU</name>
<dbReference type="OrthoDB" id="1525874at2759"/>
<sequence>MPNRPINRQLILNASMALRNSGFNLMATLLLISPEVFLSSPNSTIFPIKDSALVNASFPPWFLKHLLRYHTSPLLFLMDNLLKKPKGSCFPTLIHRKNVAVTMVEAKERLLEISHALVSHPDLFLEGNLAIHGVLGPFSFLGSGFKDFDKIWDFSIQAPICDSNFSLVSDIDETKNLTEWTKIVCLLSSNGFVSFAIGLNSVLDGILEDFRDLYSVTIFTQEFEFLASPSPVLDRVVRLHILPQRVTNSEFAFLPDKKLLGTLLSSQELQIIAGLNGSQGIFINGVEIVAPEIIASKQFIIHEFLRLFRWLSFLIHQDNST</sequence>
<reference evidence="1 2" key="1">
    <citation type="journal article" date="2014" name="PLoS ONE">
        <title>Global Analysis of Gene Expression Profiles in Physic Nut (Jatropha curcas L.) Seedlings Exposed to Salt Stress.</title>
        <authorList>
            <person name="Zhang L."/>
            <person name="Zhang C."/>
            <person name="Wu P."/>
            <person name="Chen Y."/>
            <person name="Li M."/>
            <person name="Jiang H."/>
            <person name="Wu G."/>
        </authorList>
    </citation>
    <scope>NUCLEOTIDE SEQUENCE [LARGE SCALE GENOMIC DNA]</scope>
    <source>
        <strain evidence="2">cv. GZQX0401</strain>
        <tissue evidence="1">Young leaves</tissue>
    </source>
</reference>
<dbReference type="AlphaFoldDB" id="A0A067KN10"/>
<dbReference type="PANTHER" id="PTHR33985">
    <property type="entry name" value="OS02G0491300 PROTEIN-RELATED"/>
    <property type="match status" value="1"/>
</dbReference>
<dbReference type="InterPro" id="IPR052806">
    <property type="entry name" value="Fasciclin-like_AGP"/>
</dbReference>